<gene>
    <name evidence="2" type="ORF">GK108_07610</name>
</gene>
<dbReference type="GO" id="GO:0003677">
    <property type="term" value="F:DNA binding"/>
    <property type="evidence" value="ECO:0007669"/>
    <property type="project" value="InterPro"/>
</dbReference>
<organism evidence="2 3">
    <name type="scientific">Spirosoma terrae</name>
    <dbReference type="NCBI Taxonomy" id="1968276"/>
    <lineage>
        <taxon>Bacteria</taxon>
        <taxon>Pseudomonadati</taxon>
        <taxon>Bacteroidota</taxon>
        <taxon>Cytophagia</taxon>
        <taxon>Cytophagales</taxon>
        <taxon>Cytophagaceae</taxon>
        <taxon>Spirosoma</taxon>
    </lineage>
</organism>
<comment type="caution">
    <text evidence="2">The sequence shown here is derived from an EMBL/GenBank/DDBJ whole genome shotgun (WGS) entry which is preliminary data.</text>
</comment>
<protein>
    <submittedName>
        <fullName evidence="2">Helix-turn-helix transcriptional regulator</fullName>
    </submittedName>
</protein>
<evidence type="ECO:0000313" key="3">
    <source>
        <dbReference type="Proteomes" id="UP000474175"/>
    </source>
</evidence>
<dbReference type="CDD" id="cd00093">
    <property type="entry name" value="HTH_XRE"/>
    <property type="match status" value="1"/>
</dbReference>
<dbReference type="SUPFAM" id="SSF47413">
    <property type="entry name" value="lambda repressor-like DNA-binding domains"/>
    <property type="match status" value="1"/>
</dbReference>
<dbReference type="AlphaFoldDB" id="A0A6L9L2G8"/>
<proteinExistence type="predicted"/>
<evidence type="ECO:0000259" key="1">
    <source>
        <dbReference type="PROSITE" id="PS50943"/>
    </source>
</evidence>
<dbReference type="PROSITE" id="PS50943">
    <property type="entry name" value="HTH_CROC1"/>
    <property type="match status" value="1"/>
</dbReference>
<dbReference type="InterPro" id="IPR010982">
    <property type="entry name" value="Lambda_DNA-bd_dom_sf"/>
</dbReference>
<sequence length="131" mass="15117">MEHHGNKLRSIVKAKGFNLSELAFDFGVTRAAIDKHMKSERLTRKVLKQYAEKLDFSLDDFFGDVILKESAKPVLSVDDNRTSTIVNQNGTTVPAEMHWELQRKYFDLQERYNDLVIRFFPNAVQQAIITA</sequence>
<name>A0A6L9L2G8_9BACT</name>
<dbReference type="Proteomes" id="UP000474175">
    <property type="component" value="Unassembled WGS sequence"/>
</dbReference>
<dbReference type="EMBL" id="JAAFZH010000002">
    <property type="protein sequence ID" value="NDU94735.1"/>
    <property type="molecule type" value="Genomic_DNA"/>
</dbReference>
<accession>A0A6L9L2G8</accession>
<dbReference type="InterPro" id="IPR001387">
    <property type="entry name" value="Cro/C1-type_HTH"/>
</dbReference>
<dbReference type="RefSeq" id="WP_163945202.1">
    <property type="nucleotide sequence ID" value="NZ_JAAFZH010000002.1"/>
</dbReference>
<keyword evidence="3" id="KW-1185">Reference proteome</keyword>
<evidence type="ECO:0000313" key="2">
    <source>
        <dbReference type="EMBL" id="NDU94735.1"/>
    </source>
</evidence>
<reference evidence="2 3" key="1">
    <citation type="submission" date="2020-02" db="EMBL/GenBank/DDBJ databases">
        <title>Draft genome sequence of two Spirosoma agri KCTC 52727 and Spirosoma terrae KCTC 52035.</title>
        <authorList>
            <person name="Rojas J."/>
            <person name="Ambika Manirajan B."/>
            <person name="Suarez C."/>
            <person name="Ratering S."/>
            <person name="Schnell S."/>
        </authorList>
    </citation>
    <scope>NUCLEOTIDE SEQUENCE [LARGE SCALE GENOMIC DNA]</scope>
    <source>
        <strain evidence="2 3">KCTC 52035</strain>
    </source>
</reference>
<dbReference type="Gene3D" id="1.10.260.40">
    <property type="entry name" value="lambda repressor-like DNA-binding domains"/>
    <property type="match status" value="1"/>
</dbReference>
<feature type="domain" description="HTH cro/C1-type" evidence="1">
    <location>
        <begin position="8"/>
        <end position="61"/>
    </location>
</feature>